<proteinExistence type="predicted"/>
<evidence type="ECO:0000256" key="2">
    <source>
        <dbReference type="ARBA" id="ARBA00022448"/>
    </source>
</evidence>
<feature type="transmembrane region" description="Helical" evidence="6">
    <location>
        <begin position="25"/>
        <end position="45"/>
    </location>
</feature>
<dbReference type="PANTHER" id="PTHR23503">
    <property type="entry name" value="SOLUTE CARRIER FAMILY 2"/>
    <property type="match status" value="1"/>
</dbReference>
<organism evidence="8">
    <name type="scientific">Henneguya salminicola</name>
    <name type="common">Myxosporean</name>
    <dbReference type="NCBI Taxonomy" id="69463"/>
    <lineage>
        <taxon>Eukaryota</taxon>
        <taxon>Metazoa</taxon>
        <taxon>Cnidaria</taxon>
        <taxon>Myxozoa</taxon>
        <taxon>Myxosporea</taxon>
        <taxon>Bivalvulida</taxon>
        <taxon>Platysporina</taxon>
        <taxon>Myxobolidae</taxon>
        <taxon>Henneguya</taxon>
    </lineage>
</organism>
<keyword evidence="3 6" id="KW-0812">Transmembrane</keyword>
<dbReference type="EMBL" id="GHBP01011659">
    <property type="protein sequence ID" value="NDJ94794.1"/>
    <property type="molecule type" value="Transcribed_RNA"/>
</dbReference>
<dbReference type="GO" id="GO:0015149">
    <property type="term" value="F:hexose transmembrane transporter activity"/>
    <property type="evidence" value="ECO:0007669"/>
    <property type="project" value="TreeGrafter"/>
</dbReference>
<accession>A0A6G3MLD9</accession>
<feature type="transmembrane region" description="Helical" evidence="6">
    <location>
        <begin position="57"/>
        <end position="76"/>
    </location>
</feature>
<evidence type="ECO:0000256" key="4">
    <source>
        <dbReference type="ARBA" id="ARBA00022989"/>
    </source>
</evidence>
<keyword evidence="8" id="KW-0762">Sugar transport</keyword>
<dbReference type="InterPro" id="IPR036259">
    <property type="entry name" value="MFS_trans_sf"/>
</dbReference>
<evidence type="ECO:0000313" key="8">
    <source>
        <dbReference type="EMBL" id="NDJ94794.1"/>
    </source>
</evidence>
<keyword evidence="4 6" id="KW-1133">Transmembrane helix</keyword>
<dbReference type="InterPro" id="IPR020846">
    <property type="entry name" value="MFS_dom"/>
</dbReference>
<dbReference type="GO" id="GO:0016020">
    <property type="term" value="C:membrane"/>
    <property type="evidence" value="ECO:0007669"/>
    <property type="project" value="UniProtKB-SubCell"/>
</dbReference>
<dbReference type="Gene3D" id="1.20.1250.20">
    <property type="entry name" value="MFS general substrate transporter like domains"/>
    <property type="match status" value="1"/>
</dbReference>
<evidence type="ECO:0000256" key="1">
    <source>
        <dbReference type="ARBA" id="ARBA00004141"/>
    </source>
</evidence>
<reference evidence="8" key="1">
    <citation type="submission" date="2018-11" db="EMBL/GenBank/DDBJ databases">
        <title>Henneguya salminicola genome and transcriptome.</title>
        <authorList>
            <person name="Yahalomi D."/>
            <person name="Atkinson S.D."/>
            <person name="Neuhof M."/>
            <person name="Chang E.S."/>
            <person name="Philippe H."/>
            <person name="Cartwright P."/>
            <person name="Bartholomew J.L."/>
            <person name="Huchon D."/>
        </authorList>
    </citation>
    <scope>NUCLEOTIDE SEQUENCE</scope>
    <source>
        <strain evidence="8">Hz1</strain>
        <tissue evidence="8">Whole</tissue>
    </source>
</reference>
<dbReference type="PANTHER" id="PTHR23503:SF8">
    <property type="entry name" value="FACILITATED GLUCOSE TRANSPORTER PROTEIN 1"/>
    <property type="match status" value="1"/>
</dbReference>
<dbReference type="SUPFAM" id="SSF103473">
    <property type="entry name" value="MFS general substrate transporter"/>
    <property type="match status" value="1"/>
</dbReference>
<dbReference type="AlphaFoldDB" id="A0A6G3MLD9"/>
<keyword evidence="5 6" id="KW-0472">Membrane</keyword>
<evidence type="ECO:0000256" key="5">
    <source>
        <dbReference type="ARBA" id="ARBA00023136"/>
    </source>
</evidence>
<evidence type="ECO:0000256" key="3">
    <source>
        <dbReference type="ARBA" id="ARBA00022692"/>
    </source>
</evidence>
<evidence type="ECO:0000256" key="6">
    <source>
        <dbReference type="SAM" id="Phobius"/>
    </source>
</evidence>
<dbReference type="Pfam" id="PF00083">
    <property type="entry name" value="Sugar_tr"/>
    <property type="match status" value="1"/>
</dbReference>
<dbReference type="PROSITE" id="PS50850">
    <property type="entry name" value="MFS"/>
    <property type="match status" value="1"/>
</dbReference>
<keyword evidence="2" id="KW-0813">Transport</keyword>
<comment type="subcellular location">
    <subcellularLocation>
        <location evidence="1">Membrane</location>
        <topology evidence="1">Multi-pass membrane protein</topology>
    </subcellularLocation>
</comment>
<feature type="domain" description="Major facilitator superfamily (MFS) profile" evidence="7">
    <location>
        <begin position="1"/>
        <end position="79"/>
    </location>
</feature>
<sequence>MFQLGPGPVVWFISIEMFPQNASGAAQGIASFFNWFANTLVYLISPIALTTIKVKTLLIFIVLQIIISIYSVIFVVETYKKTPNQVIQNYGILEEKLGCSRKTMSPRDNLKANVLLL</sequence>
<dbReference type="InterPro" id="IPR005828">
    <property type="entry name" value="MFS_sugar_transport-like"/>
</dbReference>
<protein>
    <submittedName>
        <fullName evidence="8">Solute carrier family 2, facilitated glucose transporter member 3 (Trinotate prediction)</fullName>
    </submittedName>
</protein>
<evidence type="ECO:0000259" key="7">
    <source>
        <dbReference type="PROSITE" id="PS50850"/>
    </source>
</evidence>
<name>A0A6G3MLD9_HENSL</name>
<dbReference type="InterPro" id="IPR045263">
    <property type="entry name" value="GLUT"/>
</dbReference>